<evidence type="ECO:0000259" key="2">
    <source>
        <dbReference type="PROSITE" id="PS50106"/>
    </source>
</evidence>
<protein>
    <submittedName>
        <fullName evidence="3">Membrane-associated guanylate kinase, WW and PDZ domain-containing protein 2</fullName>
    </submittedName>
</protein>
<sequence length="114" mass="12202">MTNGQPLAKMVTLTTDASRGGFFGFSFRGGREVNQPISILSVAKNGAAFLDGRVSVGDLVLRINDVSTRGLTQKEAINLVKCRGRNVNLVLQSSAASAQPQPPLPPEKKPRKLK</sequence>
<feature type="domain" description="PDZ" evidence="2">
    <location>
        <begin position="10"/>
        <end position="95"/>
    </location>
</feature>
<accession>A0ABD2PLY6</accession>
<dbReference type="AlphaFoldDB" id="A0ABD2PLY6"/>
<organism evidence="3 4">
    <name type="scientific">Cichlidogyrus casuarinus</name>
    <dbReference type="NCBI Taxonomy" id="1844966"/>
    <lineage>
        <taxon>Eukaryota</taxon>
        <taxon>Metazoa</taxon>
        <taxon>Spiralia</taxon>
        <taxon>Lophotrochozoa</taxon>
        <taxon>Platyhelminthes</taxon>
        <taxon>Monogenea</taxon>
        <taxon>Monopisthocotylea</taxon>
        <taxon>Dactylogyridea</taxon>
        <taxon>Ancyrocephalidae</taxon>
        <taxon>Cichlidogyrus</taxon>
    </lineage>
</organism>
<proteinExistence type="predicted"/>
<dbReference type="SMART" id="SM00228">
    <property type="entry name" value="PDZ"/>
    <property type="match status" value="1"/>
</dbReference>
<evidence type="ECO:0000256" key="1">
    <source>
        <dbReference type="SAM" id="MobiDB-lite"/>
    </source>
</evidence>
<name>A0ABD2PLY6_9PLAT</name>
<dbReference type="EMBL" id="JBJKFK010005072">
    <property type="protein sequence ID" value="KAL3308540.1"/>
    <property type="molecule type" value="Genomic_DNA"/>
</dbReference>
<reference evidence="3 4" key="1">
    <citation type="submission" date="2024-11" db="EMBL/GenBank/DDBJ databases">
        <title>Adaptive evolution of stress response genes in parasites aligns with host niche diversity.</title>
        <authorList>
            <person name="Hahn C."/>
            <person name="Resl P."/>
        </authorList>
    </citation>
    <scope>NUCLEOTIDE SEQUENCE [LARGE SCALE GENOMIC DNA]</scope>
    <source>
        <strain evidence="3">EGGRZ-B1_66</strain>
        <tissue evidence="3">Body</tissue>
    </source>
</reference>
<evidence type="ECO:0000313" key="4">
    <source>
        <dbReference type="Proteomes" id="UP001626550"/>
    </source>
</evidence>
<dbReference type="PANTHER" id="PTHR10316">
    <property type="entry name" value="MEMBRANE ASSOCIATED GUANYLATE KINASE-RELATED"/>
    <property type="match status" value="1"/>
</dbReference>
<dbReference type="PROSITE" id="PS50106">
    <property type="entry name" value="PDZ"/>
    <property type="match status" value="1"/>
</dbReference>
<dbReference type="Gene3D" id="2.30.42.10">
    <property type="match status" value="1"/>
</dbReference>
<comment type="caution">
    <text evidence="3">The sequence shown here is derived from an EMBL/GenBank/DDBJ whole genome shotgun (WGS) entry which is preliminary data.</text>
</comment>
<keyword evidence="3" id="KW-0418">Kinase</keyword>
<dbReference type="Pfam" id="PF00595">
    <property type="entry name" value="PDZ"/>
    <property type="match status" value="1"/>
</dbReference>
<dbReference type="GO" id="GO:0016301">
    <property type="term" value="F:kinase activity"/>
    <property type="evidence" value="ECO:0007669"/>
    <property type="project" value="UniProtKB-KW"/>
</dbReference>
<dbReference type="InterPro" id="IPR036034">
    <property type="entry name" value="PDZ_sf"/>
</dbReference>
<evidence type="ECO:0000313" key="3">
    <source>
        <dbReference type="EMBL" id="KAL3308540.1"/>
    </source>
</evidence>
<feature type="region of interest" description="Disordered" evidence="1">
    <location>
        <begin position="93"/>
        <end position="114"/>
    </location>
</feature>
<gene>
    <name evidence="3" type="primary">MAGI2_3</name>
    <name evidence="3" type="ORF">Ciccas_012926</name>
</gene>
<dbReference type="PANTHER" id="PTHR10316:SF40">
    <property type="entry name" value="LD27118P"/>
    <property type="match status" value="1"/>
</dbReference>
<dbReference type="Proteomes" id="UP001626550">
    <property type="component" value="Unassembled WGS sequence"/>
</dbReference>
<keyword evidence="3" id="KW-0808">Transferase</keyword>
<dbReference type="InterPro" id="IPR001478">
    <property type="entry name" value="PDZ"/>
</dbReference>
<dbReference type="SUPFAM" id="SSF50156">
    <property type="entry name" value="PDZ domain-like"/>
    <property type="match status" value="1"/>
</dbReference>
<keyword evidence="4" id="KW-1185">Reference proteome</keyword>